<proteinExistence type="predicted"/>
<dbReference type="InterPro" id="IPR015202">
    <property type="entry name" value="GO-like_E_set"/>
</dbReference>
<keyword evidence="6" id="KW-1185">Reference proteome</keyword>
<feature type="domain" description="Glyoxal oxidase N-terminal" evidence="3">
    <location>
        <begin position="69"/>
        <end position="453"/>
    </location>
</feature>
<dbReference type="InterPro" id="IPR009880">
    <property type="entry name" value="Glyoxal_oxidase_N"/>
</dbReference>
<sequence>MPSLNKVSLLSAASLVVVAALVGGTPGWKFTTKGHSGILALEAVVVSPTLVLMFDRATDDPLHTADGKVAWGALWNLETNEPTAVKLQTDSFCASGSILSNGTMVSVGGNVPAAEDLWLTNATDGMTALRLFGPCTDPAGVNCTVFEDINTVHLAENRWYPTTIRISDGSLMIIGGTHELTTFYNTDPANTYEFFPSKDGGVPRHSPLLARTVNVNLFPRAFALPDGKVFILANNQSIIYDIENDMETLLPDLPNGQRVSNPFDGTAQLLPLYPPSYTPTILACGGSNKSDVTPISELSSQDPALAQCSRITLTPEGIERGWELDSLPQGRMLPEMIPLPNGQILIINGGQTGYAAYSSVGFRTEAEVGNSNADHPAFTPILYTPWAPLGSRMSQEGLPATDIARMYHSTVSLTPQGNIWLAGSNPNANTTVFPPGVPGYSTEFRVETLDPPYMELPRPILSDVPQKIAFNENFTIGIDIPEGASTSSIQVALVDLGFSTHAFHASARVVFMNSNLSDDGKELTITAPPNNRVYPPGPAYIFVTVADGTLTSQGAHVMVGTGGNPPVADQGVRL</sequence>
<dbReference type="InterPro" id="IPR013783">
    <property type="entry name" value="Ig-like_fold"/>
</dbReference>
<dbReference type="AlphaFoldDB" id="A0AAD7BI38"/>
<dbReference type="InterPro" id="IPR037293">
    <property type="entry name" value="Gal_Oxidase_central_sf"/>
</dbReference>
<name>A0AAD7BI38_9AGAR</name>
<dbReference type="Gene3D" id="2.60.40.10">
    <property type="entry name" value="Immunoglobulins"/>
    <property type="match status" value="1"/>
</dbReference>
<feature type="domain" description="Galactose oxidase-like Early set" evidence="4">
    <location>
        <begin position="458"/>
        <end position="559"/>
    </location>
</feature>
<evidence type="ECO:0000256" key="1">
    <source>
        <dbReference type="ARBA" id="ARBA00022729"/>
    </source>
</evidence>
<gene>
    <name evidence="5" type="ORF">FB45DRAFT_992313</name>
</gene>
<dbReference type="Gene3D" id="2.130.10.80">
    <property type="entry name" value="Galactose oxidase/kelch, beta-propeller"/>
    <property type="match status" value="1"/>
</dbReference>
<comment type="caution">
    <text evidence="5">The sequence shown here is derived from an EMBL/GenBank/DDBJ whole genome shotgun (WGS) entry which is preliminary data.</text>
</comment>
<dbReference type="EMBL" id="JARKIF010000016">
    <property type="protein sequence ID" value="KAJ7621339.1"/>
    <property type="molecule type" value="Genomic_DNA"/>
</dbReference>
<reference evidence="5" key="1">
    <citation type="submission" date="2023-03" db="EMBL/GenBank/DDBJ databases">
        <title>Massive genome expansion in bonnet fungi (Mycena s.s.) driven by repeated elements and novel gene families across ecological guilds.</title>
        <authorList>
            <consortium name="Lawrence Berkeley National Laboratory"/>
            <person name="Harder C.B."/>
            <person name="Miyauchi S."/>
            <person name="Viragh M."/>
            <person name="Kuo A."/>
            <person name="Thoen E."/>
            <person name="Andreopoulos B."/>
            <person name="Lu D."/>
            <person name="Skrede I."/>
            <person name="Drula E."/>
            <person name="Henrissat B."/>
            <person name="Morin E."/>
            <person name="Kohler A."/>
            <person name="Barry K."/>
            <person name="LaButti K."/>
            <person name="Morin E."/>
            <person name="Salamov A."/>
            <person name="Lipzen A."/>
            <person name="Mereny Z."/>
            <person name="Hegedus B."/>
            <person name="Baldrian P."/>
            <person name="Stursova M."/>
            <person name="Weitz H."/>
            <person name="Taylor A."/>
            <person name="Grigoriev I.V."/>
            <person name="Nagy L.G."/>
            <person name="Martin F."/>
            <person name="Kauserud H."/>
        </authorList>
    </citation>
    <scope>NUCLEOTIDE SEQUENCE</scope>
    <source>
        <strain evidence="5">9284</strain>
    </source>
</reference>
<evidence type="ECO:0000256" key="2">
    <source>
        <dbReference type="SAM" id="SignalP"/>
    </source>
</evidence>
<keyword evidence="1 2" id="KW-0732">Signal</keyword>
<protein>
    <submittedName>
        <fullName evidence="5">Glyoxal oxidase N-terminus-domain-containing protein</fullName>
    </submittedName>
</protein>
<dbReference type="PANTHER" id="PTHR32208">
    <property type="entry name" value="SECRETED PROTEIN-RELATED"/>
    <property type="match status" value="1"/>
</dbReference>
<dbReference type="Pfam" id="PF09118">
    <property type="entry name" value="GO-like_E_set"/>
    <property type="match status" value="1"/>
</dbReference>
<dbReference type="Pfam" id="PF07250">
    <property type="entry name" value="Glyoxal_oxid_N"/>
    <property type="match status" value="1"/>
</dbReference>
<dbReference type="Proteomes" id="UP001221142">
    <property type="component" value="Unassembled WGS sequence"/>
</dbReference>
<feature type="signal peptide" evidence="2">
    <location>
        <begin position="1"/>
        <end position="20"/>
    </location>
</feature>
<evidence type="ECO:0000259" key="3">
    <source>
        <dbReference type="Pfam" id="PF07250"/>
    </source>
</evidence>
<dbReference type="CDD" id="cd02851">
    <property type="entry name" value="E_set_GO_C"/>
    <property type="match status" value="1"/>
</dbReference>
<feature type="chain" id="PRO_5042033227" evidence="2">
    <location>
        <begin position="21"/>
        <end position="574"/>
    </location>
</feature>
<dbReference type="InterPro" id="IPR011043">
    <property type="entry name" value="Gal_Oxase/kelch_b-propeller"/>
</dbReference>
<organism evidence="5 6">
    <name type="scientific">Roridomyces roridus</name>
    <dbReference type="NCBI Taxonomy" id="1738132"/>
    <lineage>
        <taxon>Eukaryota</taxon>
        <taxon>Fungi</taxon>
        <taxon>Dikarya</taxon>
        <taxon>Basidiomycota</taxon>
        <taxon>Agaricomycotina</taxon>
        <taxon>Agaricomycetes</taxon>
        <taxon>Agaricomycetidae</taxon>
        <taxon>Agaricales</taxon>
        <taxon>Marasmiineae</taxon>
        <taxon>Mycenaceae</taxon>
        <taxon>Roridomyces</taxon>
    </lineage>
</organism>
<dbReference type="InterPro" id="IPR014756">
    <property type="entry name" value="Ig_E-set"/>
</dbReference>
<evidence type="ECO:0000313" key="5">
    <source>
        <dbReference type="EMBL" id="KAJ7621339.1"/>
    </source>
</evidence>
<dbReference type="PANTHER" id="PTHR32208:SF96">
    <property type="entry name" value="GLYOXAL OXIDASE"/>
    <property type="match status" value="1"/>
</dbReference>
<evidence type="ECO:0000313" key="6">
    <source>
        <dbReference type="Proteomes" id="UP001221142"/>
    </source>
</evidence>
<accession>A0AAD7BI38</accession>
<evidence type="ECO:0000259" key="4">
    <source>
        <dbReference type="Pfam" id="PF09118"/>
    </source>
</evidence>
<dbReference type="SUPFAM" id="SSF50965">
    <property type="entry name" value="Galactose oxidase, central domain"/>
    <property type="match status" value="1"/>
</dbReference>
<dbReference type="SUPFAM" id="SSF81296">
    <property type="entry name" value="E set domains"/>
    <property type="match status" value="1"/>
</dbReference>